<reference evidence="1" key="1">
    <citation type="submission" date="2018-05" db="EMBL/GenBank/DDBJ databases">
        <authorList>
            <person name="Lanie J.A."/>
            <person name="Ng W.-L."/>
            <person name="Kazmierczak K.M."/>
            <person name="Andrzejewski T.M."/>
            <person name="Davidsen T.M."/>
            <person name="Wayne K.J."/>
            <person name="Tettelin H."/>
            <person name="Glass J.I."/>
            <person name="Rusch D."/>
            <person name="Podicherti R."/>
            <person name="Tsui H.-C.T."/>
            <person name="Winkler M.E."/>
        </authorList>
    </citation>
    <scope>NUCLEOTIDE SEQUENCE</scope>
</reference>
<sequence>MIEILNSRSKLIFNQFNVEYWIFIILCLSQICSCKLNWKGFEKNGNHWGCTITLRKVEQN</sequence>
<organism evidence="1">
    <name type="scientific">marine metagenome</name>
    <dbReference type="NCBI Taxonomy" id="408172"/>
    <lineage>
        <taxon>unclassified sequences</taxon>
        <taxon>metagenomes</taxon>
        <taxon>ecological metagenomes</taxon>
    </lineage>
</organism>
<proteinExistence type="predicted"/>
<accession>A0A381Q4F9</accession>
<name>A0A381Q4F9_9ZZZZ</name>
<gene>
    <name evidence="1" type="ORF">METZ01_LOCUS25841</name>
</gene>
<protein>
    <submittedName>
        <fullName evidence="1">Uncharacterized protein</fullName>
    </submittedName>
</protein>
<dbReference type="EMBL" id="UINC01001163">
    <property type="protein sequence ID" value="SUZ72987.1"/>
    <property type="molecule type" value="Genomic_DNA"/>
</dbReference>
<dbReference type="AlphaFoldDB" id="A0A381Q4F9"/>
<evidence type="ECO:0000313" key="1">
    <source>
        <dbReference type="EMBL" id="SUZ72987.1"/>
    </source>
</evidence>